<dbReference type="STRING" id="1173061.A0A0J9XJQ6"/>
<feature type="compositionally biased region" description="Polar residues" evidence="5">
    <location>
        <begin position="162"/>
        <end position="173"/>
    </location>
</feature>
<feature type="compositionally biased region" description="Low complexity" evidence="5">
    <location>
        <begin position="301"/>
        <end position="315"/>
    </location>
</feature>
<dbReference type="Pfam" id="PF00412">
    <property type="entry name" value="LIM"/>
    <property type="match status" value="1"/>
</dbReference>
<keyword evidence="8" id="KW-1185">Reference proteome</keyword>
<evidence type="ECO:0000256" key="5">
    <source>
        <dbReference type="SAM" id="MobiDB-lite"/>
    </source>
</evidence>
<feature type="region of interest" description="Disordered" evidence="5">
    <location>
        <begin position="280"/>
        <end position="335"/>
    </location>
</feature>
<reference evidence="7" key="1">
    <citation type="submission" date="2014-03" db="EMBL/GenBank/DDBJ databases">
        <authorList>
            <person name="Casaregola S."/>
        </authorList>
    </citation>
    <scope>NUCLEOTIDE SEQUENCE [LARGE SCALE GENOMIC DNA]</scope>
    <source>
        <strain evidence="7">CLIB 918</strain>
    </source>
</reference>
<dbReference type="InterPro" id="IPR050604">
    <property type="entry name" value="PDZ-LIM_domain"/>
</dbReference>
<evidence type="ECO:0000313" key="8">
    <source>
        <dbReference type="Proteomes" id="UP000242525"/>
    </source>
</evidence>
<feature type="compositionally biased region" description="Polar residues" evidence="5">
    <location>
        <begin position="280"/>
        <end position="291"/>
    </location>
</feature>
<sequence length="543" mass="59293">MPSPWRANLDSAFPPFVQGAPVKSVYERAGFDINRKSPTESTYAESIHSSTSRRSRKSSRGSSRHTNYPDMASPMPPLPSSPRLESAMSYNSSPSDSRATTPMGDNPPMTDAAIASSTTTEDIAEKNAQPNQAQPKESASPHADHQDKSEQQNEEQALQPVTRPNSQASSIYSPTHDPILLAKSPPISSNRTKSLLPYQKEQQELQKLQGEQHKDNEGQSLEQILNNISAQKKIPSPLNLDDISNTSTKTGTPHHPHASNPLGLSPITETESAINAVDTQVRNTNKNSFGTMSDAPGLAYSPMPSEESSSSPTTSNDDDYTRTPAQTASGKPGVAFDMSTIASRSNSVSSNATTASNNAKADDQHLSVKSKRKVKGICRECNTQIIGKSVGASDDKLSGRWHKRCFCCMNCKSFDFQRGSIPKNNDYMGMSPPQTNEFYVLRDRPLCHACYHTENMSLCKACGAGIEGGCLDDGVSRYHVGCVRCTDCDTPLDPQRGYITVVAGNFYCPKHAELEVKLRESQIRDDQGETPVVEKRRTQLLMM</sequence>
<dbReference type="GO" id="GO:0003779">
    <property type="term" value="F:actin binding"/>
    <property type="evidence" value="ECO:0007669"/>
    <property type="project" value="TreeGrafter"/>
</dbReference>
<keyword evidence="1 4" id="KW-0479">Metal-binding</keyword>
<feature type="compositionally biased region" description="Polar residues" evidence="5">
    <location>
        <begin position="242"/>
        <end position="251"/>
    </location>
</feature>
<feature type="compositionally biased region" description="Basic and acidic residues" evidence="5">
    <location>
        <begin position="142"/>
        <end position="151"/>
    </location>
</feature>
<feature type="compositionally biased region" description="Polar residues" evidence="5">
    <location>
        <begin position="88"/>
        <end position="100"/>
    </location>
</feature>
<dbReference type="GO" id="GO:0046872">
    <property type="term" value="F:metal ion binding"/>
    <property type="evidence" value="ECO:0007669"/>
    <property type="project" value="UniProtKB-KW"/>
</dbReference>
<proteinExistence type="predicted"/>
<evidence type="ECO:0000256" key="1">
    <source>
        <dbReference type="ARBA" id="ARBA00022723"/>
    </source>
</evidence>
<evidence type="ECO:0000313" key="7">
    <source>
        <dbReference type="EMBL" id="CDO57515.1"/>
    </source>
</evidence>
<evidence type="ECO:0000256" key="3">
    <source>
        <dbReference type="ARBA" id="ARBA00023038"/>
    </source>
</evidence>
<dbReference type="EMBL" id="CCBN010000022">
    <property type="protein sequence ID" value="CDO57515.1"/>
    <property type="molecule type" value="Genomic_DNA"/>
</dbReference>
<dbReference type="Gene3D" id="2.10.110.10">
    <property type="entry name" value="Cysteine Rich Protein"/>
    <property type="match status" value="2"/>
</dbReference>
<dbReference type="Proteomes" id="UP000242525">
    <property type="component" value="Unassembled WGS sequence"/>
</dbReference>
<comment type="caution">
    <text evidence="7">The sequence shown here is derived from an EMBL/GenBank/DDBJ whole genome shotgun (WGS) entry which is preliminary data.</text>
</comment>
<dbReference type="OrthoDB" id="1112565at2759"/>
<feature type="compositionally biased region" description="Basic and acidic residues" evidence="5">
    <location>
        <begin position="25"/>
        <end position="38"/>
    </location>
</feature>
<dbReference type="GO" id="GO:0001725">
    <property type="term" value="C:stress fiber"/>
    <property type="evidence" value="ECO:0007669"/>
    <property type="project" value="TreeGrafter"/>
</dbReference>
<dbReference type="CDD" id="cd08368">
    <property type="entry name" value="LIM"/>
    <property type="match status" value="1"/>
</dbReference>
<feature type="compositionally biased region" description="Low complexity" evidence="5">
    <location>
        <begin position="347"/>
        <end position="359"/>
    </location>
</feature>
<dbReference type="AlphaFoldDB" id="A0A0J9XJQ6"/>
<dbReference type="GO" id="GO:0030036">
    <property type="term" value="P:actin cytoskeleton organization"/>
    <property type="evidence" value="ECO:0007669"/>
    <property type="project" value="TreeGrafter"/>
</dbReference>
<keyword evidence="2 4" id="KW-0862">Zinc</keyword>
<dbReference type="PROSITE" id="PS50023">
    <property type="entry name" value="LIM_DOMAIN_2"/>
    <property type="match status" value="1"/>
</dbReference>
<protein>
    <submittedName>
        <fullName evidence="7">Similar to Saccharomyces cerevisiae YKR090W PXL1 Protein that localizes to sites of polarized growth</fullName>
    </submittedName>
</protein>
<feature type="compositionally biased region" description="Basic residues" evidence="5">
    <location>
        <begin position="51"/>
        <end position="63"/>
    </location>
</feature>
<dbReference type="GO" id="GO:0030695">
    <property type="term" value="F:GTPase regulator activity"/>
    <property type="evidence" value="ECO:0007669"/>
    <property type="project" value="UniProtKB-ARBA"/>
</dbReference>
<name>A0A0J9XJQ6_GEOCN</name>
<organism evidence="7 8">
    <name type="scientific">Geotrichum candidum</name>
    <name type="common">Oospora lactis</name>
    <name type="synonym">Dipodascus geotrichum</name>
    <dbReference type="NCBI Taxonomy" id="1173061"/>
    <lineage>
        <taxon>Eukaryota</taxon>
        <taxon>Fungi</taxon>
        <taxon>Dikarya</taxon>
        <taxon>Ascomycota</taxon>
        <taxon>Saccharomycotina</taxon>
        <taxon>Dipodascomycetes</taxon>
        <taxon>Dipodascales</taxon>
        <taxon>Dipodascaceae</taxon>
        <taxon>Geotrichum</taxon>
    </lineage>
</organism>
<dbReference type="SMART" id="SM00132">
    <property type="entry name" value="LIM"/>
    <property type="match status" value="2"/>
</dbReference>
<dbReference type="PANTHER" id="PTHR24214">
    <property type="entry name" value="PDZ AND LIM DOMAIN PROTEIN ZASP"/>
    <property type="match status" value="1"/>
</dbReference>
<evidence type="ECO:0000259" key="6">
    <source>
        <dbReference type="PROSITE" id="PS50023"/>
    </source>
</evidence>
<dbReference type="GO" id="GO:0031941">
    <property type="term" value="C:filamentous actin"/>
    <property type="evidence" value="ECO:0007669"/>
    <property type="project" value="TreeGrafter"/>
</dbReference>
<feature type="region of interest" description="Disordered" evidence="5">
    <location>
        <begin position="347"/>
        <end position="366"/>
    </location>
</feature>
<feature type="region of interest" description="Disordered" evidence="5">
    <location>
        <begin position="1"/>
        <end position="266"/>
    </location>
</feature>
<feature type="compositionally biased region" description="Polar residues" evidence="5">
    <location>
        <begin position="218"/>
        <end position="230"/>
    </location>
</feature>
<feature type="compositionally biased region" description="Polar residues" evidence="5">
    <location>
        <begin position="128"/>
        <end position="137"/>
    </location>
</feature>
<accession>A0A0J9XJQ6</accession>
<feature type="domain" description="LIM zinc-binding" evidence="6">
    <location>
        <begin position="457"/>
        <end position="518"/>
    </location>
</feature>
<evidence type="ECO:0000256" key="2">
    <source>
        <dbReference type="ARBA" id="ARBA00022833"/>
    </source>
</evidence>
<evidence type="ECO:0000256" key="4">
    <source>
        <dbReference type="PROSITE-ProRule" id="PRU00125"/>
    </source>
</evidence>
<dbReference type="PANTHER" id="PTHR24214:SF62">
    <property type="entry name" value="LEUPAXIN"/>
    <property type="match status" value="1"/>
</dbReference>
<dbReference type="InterPro" id="IPR001781">
    <property type="entry name" value="Znf_LIM"/>
</dbReference>
<dbReference type="PROSITE" id="PS00478">
    <property type="entry name" value="LIM_DOMAIN_1"/>
    <property type="match status" value="1"/>
</dbReference>
<gene>
    <name evidence="7" type="ORF">BN980_GECA22s01088g</name>
</gene>
<keyword evidence="3 4" id="KW-0440">LIM domain</keyword>
<dbReference type="GO" id="GO:0051371">
    <property type="term" value="F:muscle alpha-actinin binding"/>
    <property type="evidence" value="ECO:0007669"/>
    <property type="project" value="TreeGrafter"/>
</dbReference>